<dbReference type="PANTHER" id="PTHR43395:SF1">
    <property type="entry name" value="CHEMOTAXIS PROTEIN CHEA"/>
    <property type="match status" value="1"/>
</dbReference>
<dbReference type="Gene3D" id="3.30.565.10">
    <property type="entry name" value="Histidine kinase-like ATPase, C-terminal domain"/>
    <property type="match status" value="1"/>
</dbReference>
<gene>
    <name evidence="11" type="ORF">ACFSCW_11165</name>
</gene>
<reference evidence="12" key="1">
    <citation type="journal article" date="2019" name="Int. J. Syst. Evol. Microbiol.">
        <title>The Global Catalogue of Microorganisms (GCM) 10K type strain sequencing project: providing services to taxonomists for standard genome sequencing and annotation.</title>
        <authorList>
            <consortium name="The Broad Institute Genomics Platform"/>
            <consortium name="The Broad Institute Genome Sequencing Center for Infectious Disease"/>
            <person name="Wu L."/>
            <person name="Ma J."/>
        </authorList>
    </citation>
    <scope>NUCLEOTIDE SEQUENCE [LARGE SCALE GENOMIC DNA]</scope>
    <source>
        <strain evidence="12">CGMCC 1.16275</strain>
    </source>
</reference>
<dbReference type="SMART" id="SM00073">
    <property type="entry name" value="HPT"/>
    <property type="match status" value="1"/>
</dbReference>
<feature type="modified residue" description="Phosphohistidine" evidence="7">
    <location>
        <position position="44"/>
    </location>
</feature>
<dbReference type="InterPro" id="IPR036641">
    <property type="entry name" value="HPT_dom_sf"/>
</dbReference>
<evidence type="ECO:0000259" key="8">
    <source>
        <dbReference type="PROSITE" id="PS50109"/>
    </source>
</evidence>
<protein>
    <recommendedName>
        <fullName evidence="2">histidine kinase</fullName>
        <ecNumber evidence="2">2.7.13.3</ecNumber>
    </recommendedName>
</protein>
<evidence type="ECO:0000256" key="2">
    <source>
        <dbReference type="ARBA" id="ARBA00012438"/>
    </source>
</evidence>
<dbReference type="Gene3D" id="2.40.50.180">
    <property type="entry name" value="CheA-289, Domain 4"/>
    <property type="match status" value="1"/>
</dbReference>
<dbReference type="InterPro" id="IPR036890">
    <property type="entry name" value="HATPase_C_sf"/>
</dbReference>
<dbReference type="CDD" id="cd00088">
    <property type="entry name" value="HPT"/>
    <property type="match status" value="1"/>
</dbReference>
<evidence type="ECO:0000256" key="3">
    <source>
        <dbReference type="ARBA" id="ARBA00022553"/>
    </source>
</evidence>
<dbReference type="EC" id="2.7.13.3" evidence="2"/>
<evidence type="ECO:0000256" key="4">
    <source>
        <dbReference type="ARBA" id="ARBA00022679"/>
    </source>
</evidence>
<dbReference type="PRINTS" id="PR00344">
    <property type="entry name" value="BCTRLSENSOR"/>
</dbReference>
<feature type="domain" description="Histidine kinase" evidence="8">
    <location>
        <begin position="268"/>
        <end position="507"/>
    </location>
</feature>
<dbReference type="SMART" id="SM01231">
    <property type="entry name" value="H-kinase_dim"/>
    <property type="match status" value="1"/>
</dbReference>
<dbReference type="InterPro" id="IPR004358">
    <property type="entry name" value="Sig_transdc_His_kin-like_C"/>
</dbReference>
<dbReference type="SMART" id="SM00387">
    <property type="entry name" value="HATPase_c"/>
    <property type="match status" value="1"/>
</dbReference>
<feature type="domain" description="CheW-like" evidence="9">
    <location>
        <begin position="509"/>
        <end position="637"/>
    </location>
</feature>
<comment type="catalytic activity">
    <reaction evidence="1">
        <text>ATP + protein L-histidine = ADP + protein N-phospho-L-histidine.</text>
        <dbReference type="EC" id="2.7.13.3"/>
    </reaction>
</comment>
<dbReference type="SMART" id="SM00260">
    <property type="entry name" value="CheW"/>
    <property type="match status" value="1"/>
</dbReference>
<dbReference type="Gene3D" id="1.20.120.160">
    <property type="entry name" value="HPT domain"/>
    <property type="match status" value="1"/>
</dbReference>
<dbReference type="InterPro" id="IPR036061">
    <property type="entry name" value="CheW-like_dom_sf"/>
</dbReference>
<dbReference type="PROSITE" id="PS50894">
    <property type="entry name" value="HPT"/>
    <property type="match status" value="1"/>
</dbReference>
<dbReference type="EMBL" id="JBHUDY010000001">
    <property type="protein sequence ID" value="MFD1612363.1"/>
    <property type="molecule type" value="Genomic_DNA"/>
</dbReference>
<evidence type="ECO:0000313" key="12">
    <source>
        <dbReference type="Proteomes" id="UP001597115"/>
    </source>
</evidence>
<keyword evidence="4 11" id="KW-0808">Transferase</keyword>
<keyword evidence="12" id="KW-1185">Reference proteome</keyword>
<name>A0ABW4I4F0_9SPHN</name>
<dbReference type="Pfam" id="PF01627">
    <property type="entry name" value="Hpt"/>
    <property type="match status" value="1"/>
</dbReference>
<organism evidence="11 12">
    <name type="scientific">Sphingomonas tabacisoli</name>
    <dbReference type="NCBI Taxonomy" id="2249466"/>
    <lineage>
        <taxon>Bacteria</taxon>
        <taxon>Pseudomonadati</taxon>
        <taxon>Pseudomonadota</taxon>
        <taxon>Alphaproteobacteria</taxon>
        <taxon>Sphingomonadales</taxon>
        <taxon>Sphingomonadaceae</taxon>
        <taxon>Sphingomonas</taxon>
    </lineage>
</organism>
<feature type="domain" description="HPt" evidence="10">
    <location>
        <begin position="1"/>
        <end position="101"/>
    </location>
</feature>
<dbReference type="SUPFAM" id="SSF55874">
    <property type="entry name" value="ATPase domain of HSP90 chaperone/DNA topoisomerase II/histidine kinase"/>
    <property type="match status" value="1"/>
</dbReference>
<evidence type="ECO:0000256" key="1">
    <source>
        <dbReference type="ARBA" id="ARBA00000085"/>
    </source>
</evidence>
<keyword evidence="3 7" id="KW-0597">Phosphoprotein</keyword>
<evidence type="ECO:0000256" key="6">
    <source>
        <dbReference type="ARBA" id="ARBA00023012"/>
    </source>
</evidence>
<accession>A0ABW4I4F0</accession>
<proteinExistence type="predicted"/>
<dbReference type="PANTHER" id="PTHR43395">
    <property type="entry name" value="SENSOR HISTIDINE KINASE CHEA"/>
    <property type="match status" value="1"/>
</dbReference>
<dbReference type="InterPro" id="IPR051315">
    <property type="entry name" value="Bact_Chemotaxis_CheA"/>
</dbReference>
<dbReference type="PROSITE" id="PS50109">
    <property type="entry name" value="HIS_KIN"/>
    <property type="match status" value="1"/>
</dbReference>
<comment type="caution">
    <text evidence="11">The sequence shown here is derived from an EMBL/GenBank/DDBJ whole genome shotgun (WGS) entry which is preliminary data.</text>
</comment>
<dbReference type="Pfam" id="PF02518">
    <property type="entry name" value="HATPase_c"/>
    <property type="match status" value="1"/>
</dbReference>
<sequence>MDDLLPQFLIEGRDLVAEAHDALHALERDQADAEATDALLRSIHTLKGSVALFDMAPAQRLLHGAETVLERAQRAASPVTYADRAALVATIDQIDRWIDAMETEGGLPGDARTVADDLLQSLEGDEDASEKSADESWIAPLLAKPQFAGNANAGGTVFRYTPDADCFFRGEDPLATVAAVPELRALSIAPDEVWPSLEEMDPFRCISVIEGLSGADEESVREAFRLVPDQVAIARLNHGAAIDVGTSRMADGASTLRVESARLDRLATHAGEMSIAVNGLDGFADRIERHDRALSAEFRRIQGAIESASTALRASIAEVRLVSLAPVLRRLPRLAREVAAVLGKDVEFRIAGDATKADKQIADGLFEPLLHLVRNAIDHGIENRDQRIAAGKPPRGHVSLAIAASGERLLVTLTDDGRGIDPTRVRASAIAKGLIDAEAAAEMSDAQAQRLIFMPGFSTTAAVSDVSGRGVGMDAVRTAVERLQGTIDIDSAMGTGTTFHVSLPLNAITTRLLTVSAGGEPYGLRLDQISETLRVAAAEIQPVGQGQACVIRNRTVPVVDLSRLLGHASLSSTTARLVVTEVTGEAVALRVDALGERIDAMVRGRAGLLASVPAIGGTALLADGGVLLVLDLLELAA</sequence>
<dbReference type="SUPFAM" id="SSF50341">
    <property type="entry name" value="CheW-like"/>
    <property type="match status" value="1"/>
</dbReference>
<evidence type="ECO:0000259" key="9">
    <source>
        <dbReference type="PROSITE" id="PS50851"/>
    </source>
</evidence>
<dbReference type="Pfam" id="PF02895">
    <property type="entry name" value="H-kinase_dim"/>
    <property type="match status" value="1"/>
</dbReference>
<keyword evidence="5" id="KW-0418">Kinase</keyword>
<dbReference type="GO" id="GO:0004673">
    <property type="term" value="F:protein histidine kinase activity"/>
    <property type="evidence" value="ECO:0007669"/>
    <property type="project" value="UniProtKB-EC"/>
</dbReference>
<dbReference type="Proteomes" id="UP001597115">
    <property type="component" value="Unassembled WGS sequence"/>
</dbReference>
<dbReference type="InterPro" id="IPR005467">
    <property type="entry name" value="His_kinase_dom"/>
</dbReference>
<dbReference type="Pfam" id="PF01584">
    <property type="entry name" value="CheW"/>
    <property type="match status" value="1"/>
</dbReference>
<evidence type="ECO:0000256" key="7">
    <source>
        <dbReference type="PROSITE-ProRule" id="PRU00110"/>
    </source>
</evidence>
<evidence type="ECO:0000313" key="11">
    <source>
        <dbReference type="EMBL" id="MFD1612363.1"/>
    </source>
</evidence>
<dbReference type="PROSITE" id="PS50851">
    <property type="entry name" value="CHEW"/>
    <property type="match status" value="1"/>
</dbReference>
<dbReference type="InterPro" id="IPR003594">
    <property type="entry name" value="HATPase_dom"/>
</dbReference>
<dbReference type="SUPFAM" id="SSF47226">
    <property type="entry name" value="Histidine-containing phosphotransfer domain, HPT domain"/>
    <property type="match status" value="1"/>
</dbReference>
<evidence type="ECO:0000259" key="10">
    <source>
        <dbReference type="PROSITE" id="PS50894"/>
    </source>
</evidence>
<evidence type="ECO:0000256" key="5">
    <source>
        <dbReference type="ARBA" id="ARBA00022777"/>
    </source>
</evidence>
<dbReference type="InterPro" id="IPR002545">
    <property type="entry name" value="CheW-lke_dom"/>
</dbReference>
<keyword evidence="6" id="KW-0902">Two-component regulatory system</keyword>
<dbReference type="InterPro" id="IPR004105">
    <property type="entry name" value="CheA-like_dim"/>
</dbReference>
<dbReference type="RefSeq" id="WP_380889205.1">
    <property type="nucleotide sequence ID" value="NZ_JBHUDY010000001.1"/>
</dbReference>
<dbReference type="InterPro" id="IPR008207">
    <property type="entry name" value="Sig_transdc_His_kin_Hpt_dom"/>
</dbReference>